<dbReference type="EMBL" id="MU826143">
    <property type="protein sequence ID" value="KAJ7381632.1"/>
    <property type="molecule type" value="Genomic_DNA"/>
</dbReference>
<dbReference type="InterPro" id="IPR051724">
    <property type="entry name" value="Actin_motor_Myosin"/>
</dbReference>
<feature type="non-terminal residue" evidence="1">
    <location>
        <position position="1"/>
    </location>
</feature>
<comment type="caution">
    <text evidence="1">The sequence shown here is derived from an EMBL/GenBank/DDBJ whole genome shotgun (WGS) entry which is preliminary data.</text>
</comment>
<keyword evidence="2" id="KW-1185">Reference proteome</keyword>
<sequence>MLRLAFDKLDSRSTTTESDADQVYRTNPVLKHSKIPLKAPLLPLPYGQSQSSRAKGKGYGSISRRGCSSFQFLYSNKSPIADPIPVIQGILQTCQDLKTSKEMRYWFVCVVHLFPNEKVPTILKISLERNSSQKHPLTQKWPSFAVFALECNQENIDPGPGRRELSAVVHCYGGGSCKITINSATTAGEVVEKLCNGLNIPQYKALGLTEAGHSWKLFFKIFCFLQPELVEVDCVEYGFLYEQ</sequence>
<evidence type="ECO:0000313" key="2">
    <source>
        <dbReference type="Proteomes" id="UP001163046"/>
    </source>
</evidence>
<dbReference type="Gene3D" id="1.25.40.530">
    <property type="entry name" value="MyTH4 domain"/>
    <property type="match status" value="1"/>
</dbReference>
<dbReference type="Pfam" id="PF21989">
    <property type="entry name" value="RA_2"/>
    <property type="match status" value="1"/>
</dbReference>
<protein>
    <submittedName>
        <fullName evidence="1">Unconventional myosin-X</fullName>
    </submittedName>
</protein>
<evidence type="ECO:0000313" key="1">
    <source>
        <dbReference type="EMBL" id="KAJ7381632.1"/>
    </source>
</evidence>
<dbReference type="Proteomes" id="UP001163046">
    <property type="component" value="Unassembled WGS sequence"/>
</dbReference>
<dbReference type="Gene3D" id="3.10.20.90">
    <property type="entry name" value="Phosphatidylinositol 3-kinase Catalytic Subunit, Chain A, domain 1"/>
    <property type="match status" value="1"/>
</dbReference>
<proteinExistence type="predicted"/>
<dbReference type="PANTHER" id="PTHR46049">
    <property type="entry name" value="AGAP003327-PA"/>
    <property type="match status" value="1"/>
</dbReference>
<dbReference type="InterPro" id="IPR038185">
    <property type="entry name" value="MyTH4_dom_sf"/>
</dbReference>
<organism evidence="1 2">
    <name type="scientific">Desmophyllum pertusum</name>
    <dbReference type="NCBI Taxonomy" id="174260"/>
    <lineage>
        <taxon>Eukaryota</taxon>
        <taxon>Metazoa</taxon>
        <taxon>Cnidaria</taxon>
        <taxon>Anthozoa</taxon>
        <taxon>Hexacorallia</taxon>
        <taxon>Scleractinia</taxon>
        <taxon>Caryophylliina</taxon>
        <taxon>Caryophylliidae</taxon>
        <taxon>Desmophyllum</taxon>
    </lineage>
</organism>
<name>A0A9W9ZH73_9CNID</name>
<gene>
    <name evidence="1" type="primary">MYO10_3</name>
    <name evidence="1" type="ORF">OS493_039992</name>
</gene>
<accession>A0A9W9ZH73</accession>
<dbReference type="OrthoDB" id="6108017at2759"/>
<dbReference type="AlphaFoldDB" id="A0A9W9ZH73"/>
<reference evidence="1" key="1">
    <citation type="submission" date="2023-01" db="EMBL/GenBank/DDBJ databases">
        <title>Genome assembly of the deep-sea coral Lophelia pertusa.</title>
        <authorList>
            <person name="Herrera S."/>
            <person name="Cordes E."/>
        </authorList>
    </citation>
    <scope>NUCLEOTIDE SEQUENCE</scope>
    <source>
        <strain evidence="1">USNM1676648</strain>
        <tissue evidence="1">Polyp</tissue>
    </source>
</reference>
<dbReference type="PANTHER" id="PTHR46049:SF3">
    <property type="entry name" value="MYOSIN VIIA"/>
    <property type="match status" value="1"/>
</dbReference>